<evidence type="ECO:0000256" key="4">
    <source>
        <dbReference type="ARBA" id="ARBA00023136"/>
    </source>
</evidence>
<evidence type="ECO:0000256" key="7">
    <source>
        <dbReference type="SAM" id="Phobius"/>
    </source>
</evidence>
<dbReference type="AlphaFoldDB" id="A0A0K0FU93"/>
<dbReference type="STRING" id="75913.A0A0K0FU93"/>
<dbReference type="GO" id="GO:0070072">
    <property type="term" value="P:vacuolar proton-transporting V-type ATPase complex assembly"/>
    <property type="evidence" value="ECO:0007669"/>
    <property type="project" value="InterPro"/>
</dbReference>
<keyword evidence="4 7" id="KW-0472">Membrane</keyword>
<protein>
    <submittedName>
        <fullName evidence="9">Vacuolar ATPase assembly integral membrane protein VMA21</fullName>
    </submittedName>
</protein>
<accession>A0A0K0FU93</accession>
<feature type="compositionally biased region" description="Acidic residues" evidence="6">
    <location>
        <begin position="15"/>
        <end position="28"/>
    </location>
</feature>
<feature type="compositionally biased region" description="Acidic residues" evidence="6">
    <location>
        <begin position="54"/>
        <end position="79"/>
    </location>
</feature>
<reference evidence="9" key="2">
    <citation type="submission" date="2015-08" db="UniProtKB">
        <authorList>
            <consortium name="WormBaseParasite"/>
        </authorList>
    </citation>
    <scope>IDENTIFICATION</scope>
</reference>
<dbReference type="PANTHER" id="PTHR31792:SF3">
    <property type="entry name" value="VACUOLAR ATPASE ASSEMBLY INTEGRAL MEMBRANE PROTEIN VMA21"/>
    <property type="match status" value="1"/>
</dbReference>
<dbReference type="GO" id="GO:0031410">
    <property type="term" value="C:cytoplasmic vesicle"/>
    <property type="evidence" value="ECO:0007669"/>
    <property type="project" value="UniProtKB-KW"/>
</dbReference>
<feature type="region of interest" description="Disordered" evidence="6">
    <location>
        <begin position="1"/>
        <end position="80"/>
    </location>
</feature>
<evidence type="ECO:0000313" key="8">
    <source>
        <dbReference type="Proteomes" id="UP000035680"/>
    </source>
</evidence>
<feature type="compositionally biased region" description="Basic and acidic residues" evidence="6">
    <location>
        <begin position="31"/>
        <end position="53"/>
    </location>
</feature>
<dbReference type="WBParaSite" id="SVE_1590500.1">
    <property type="protein sequence ID" value="SVE_1590500.1"/>
    <property type="gene ID" value="SVE_1590500"/>
</dbReference>
<keyword evidence="2" id="KW-0256">Endoplasmic reticulum</keyword>
<dbReference type="InterPro" id="IPR019013">
    <property type="entry name" value="Vma21"/>
</dbReference>
<evidence type="ECO:0000256" key="2">
    <source>
        <dbReference type="ARBA" id="ARBA00022824"/>
    </source>
</evidence>
<evidence type="ECO:0000313" key="9">
    <source>
        <dbReference type="WBParaSite" id="SVE_1590500.1"/>
    </source>
</evidence>
<sequence length="169" mass="19719">MSKVFEPLKRQDSTTDSEVEIVDPEECTDNGAKEKKEDNLSEKSKAESEHDTENDTDNDTCQEDEDVVEEEERESETEEDKWYGCDSRKKALNNLLYYSVLMFVLPLLTMYISYQFIFIDYFHYDTDTAAMYSGLVAACVVYIVIISFIWEAYNEEKEAEDRKKALKSE</sequence>
<feature type="compositionally biased region" description="Basic and acidic residues" evidence="6">
    <location>
        <begin position="1"/>
        <end position="13"/>
    </location>
</feature>
<keyword evidence="3 7" id="KW-1133">Transmembrane helix</keyword>
<evidence type="ECO:0000256" key="5">
    <source>
        <dbReference type="ARBA" id="ARBA00023329"/>
    </source>
</evidence>
<feature type="transmembrane region" description="Helical" evidence="7">
    <location>
        <begin position="129"/>
        <end position="153"/>
    </location>
</feature>
<proteinExistence type="predicted"/>
<dbReference type="PANTHER" id="PTHR31792">
    <property type="entry name" value="VACUOLAR ATPASE ASSEMBLY INTEGRAL MEMBRANE PROTEIN VMA21"/>
    <property type="match status" value="1"/>
</dbReference>
<keyword evidence="8" id="KW-1185">Reference proteome</keyword>
<keyword evidence="5" id="KW-0968">Cytoplasmic vesicle</keyword>
<dbReference type="GO" id="GO:0005789">
    <property type="term" value="C:endoplasmic reticulum membrane"/>
    <property type="evidence" value="ECO:0007669"/>
    <property type="project" value="TreeGrafter"/>
</dbReference>
<evidence type="ECO:0000256" key="6">
    <source>
        <dbReference type="SAM" id="MobiDB-lite"/>
    </source>
</evidence>
<dbReference type="Pfam" id="PF09446">
    <property type="entry name" value="VMA21"/>
    <property type="match status" value="1"/>
</dbReference>
<organism evidence="8 9">
    <name type="scientific">Strongyloides venezuelensis</name>
    <name type="common">Threadworm</name>
    <dbReference type="NCBI Taxonomy" id="75913"/>
    <lineage>
        <taxon>Eukaryota</taxon>
        <taxon>Metazoa</taxon>
        <taxon>Ecdysozoa</taxon>
        <taxon>Nematoda</taxon>
        <taxon>Chromadorea</taxon>
        <taxon>Rhabditida</taxon>
        <taxon>Tylenchina</taxon>
        <taxon>Panagrolaimomorpha</taxon>
        <taxon>Strongyloidoidea</taxon>
        <taxon>Strongyloididae</taxon>
        <taxon>Strongyloides</taxon>
    </lineage>
</organism>
<feature type="transmembrane region" description="Helical" evidence="7">
    <location>
        <begin position="95"/>
        <end position="117"/>
    </location>
</feature>
<keyword evidence="1 7" id="KW-0812">Transmembrane</keyword>
<reference evidence="8" key="1">
    <citation type="submission" date="2014-07" db="EMBL/GenBank/DDBJ databases">
        <authorList>
            <person name="Martin A.A"/>
            <person name="De Silva N."/>
        </authorList>
    </citation>
    <scope>NUCLEOTIDE SEQUENCE</scope>
</reference>
<evidence type="ECO:0000256" key="1">
    <source>
        <dbReference type="ARBA" id="ARBA00022692"/>
    </source>
</evidence>
<evidence type="ECO:0000256" key="3">
    <source>
        <dbReference type="ARBA" id="ARBA00022989"/>
    </source>
</evidence>
<name>A0A0K0FU93_STRVS</name>
<dbReference type="Proteomes" id="UP000035680">
    <property type="component" value="Unassembled WGS sequence"/>
</dbReference>